<dbReference type="InterPro" id="IPR036318">
    <property type="entry name" value="FAD-bd_PCMH-like_sf"/>
</dbReference>
<dbReference type="RefSeq" id="WP_054067388.1">
    <property type="nucleotide sequence ID" value="NZ_CAUCIF010000002.1"/>
</dbReference>
<dbReference type="GeneID" id="83039282"/>
<feature type="compositionally biased region" description="Low complexity" evidence="15">
    <location>
        <begin position="454"/>
        <end position="465"/>
    </location>
</feature>
<evidence type="ECO:0000256" key="1">
    <source>
        <dbReference type="ARBA" id="ARBA00004429"/>
    </source>
</evidence>
<dbReference type="InterPro" id="IPR005170">
    <property type="entry name" value="Transptr-assoc_dom"/>
</dbReference>
<feature type="domain" description="CBS" evidence="17">
    <location>
        <begin position="218"/>
        <end position="277"/>
    </location>
</feature>
<feature type="domain" description="CNNM transmembrane" evidence="18">
    <location>
        <begin position="1"/>
        <end position="199"/>
    </location>
</feature>
<dbReference type="PANTHER" id="PTHR22777:SF16">
    <property type="entry name" value="POLYAMINE EXPORT PROTEIN"/>
    <property type="match status" value="1"/>
</dbReference>
<comment type="similarity">
    <text evidence="11">Belongs to the UPF0053 family. PaeA subfamily.</text>
</comment>
<dbReference type="Pfam" id="PF01595">
    <property type="entry name" value="CNNM"/>
    <property type="match status" value="1"/>
</dbReference>
<evidence type="ECO:0000256" key="16">
    <source>
        <dbReference type="SAM" id="Phobius"/>
    </source>
</evidence>
<accession>A0A1V0BE34</accession>
<evidence type="ECO:0000259" key="17">
    <source>
        <dbReference type="PROSITE" id="PS51371"/>
    </source>
</evidence>
<dbReference type="InterPro" id="IPR000644">
    <property type="entry name" value="CBS_dom"/>
</dbReference>
<dbReference type="PANTHER" id="PTHR22777">
    <property type="entry name" value="HEMOLYSIN-RELATED"/>
    <property type="match status" value="1"/>
</dbReference>
<dbReference type="Pfam" id="PF00571">
    <property type="entry name" value="CBS"/>
    <property type="match status" value="1"/>
</dbReference>
<evidence type="ECO:0000256" key="11">
    <source>
        <dbReference type="ARBA" id="ARBA00038280"/>
    </source>
</evidence>
<evidence type="ECO:0000256" key="8">
    <source>
        <dbReference type="ARBA" id="ARBA00023122"/>
    </source>
</evidence>
<dbReference type="PROSITE" id="PS51846">
    <property type="entry name" value="CNNM"/>
    <property type="match status" value="1"/>
</dbReference>
<dbReference type="EMBL" id="LPXH01000027">
    <property type="protein sequence ID" value="KUF40691.1"/>
    <property type="molecule type" value="Genomic_DNA"/>
</dbReference>
<evidence type="ECO:0000256" key="15">
    <source>
        <dbReference type="SAM" id="MobiDB-lite"/>
    </source>
</evidence>
<keyword evidence="9 14" id="KW-0472">Membrane</keyword>
<evidence type="ECO:0000256" key="9">
    <source>
        <dbReference type="ARBA" id="ARBA00023136"/>
    </source>
</evidence>
<dbReference type="InterPro" id="IPR016169">
    <property type="entry name" value="FAD-bd_PCMH_sub2"/>
</dbReference>
<dbReference type="STRING" id="225992.B5M06_08095"/>
<dbReference type="AlphaFoldDB" id="A0A0W7Z095"/>
<dbReference type="Pfam" id="PF03471">
    <property type="entry name" value="CorC_HlyC"/>
    <property type="match status" value="1"/>
</dbReference>
<accession>A0A1V3TKW7</accession>
<evidence type="ECO:0000256" key="14">
    <source>
        <dbReference type="PROSITE-ProRule" id="PRU01193"/>
    </source>
</evidence>
<feature type="transmembrane region" description="Helical" evidence="16">
    <location>
        <begin position="134"/>
        <end position="156"/>
    </location>
</feature>
<dbReference type="SUPFAM" id="SSF56176">
    <property type="entry name" value="FAD-binding/transporter-associated domain-like"/>
    <property type="match status" value="1"/>
</dbReference>
<dbReference type="KEGG" id="cke:B5M06_08095"/>
<gene>
    <name evidence="20" type="ORF">AS359_04070</name>
    <name evidence="19" type="ORF">B5M06_08095</name>
</gene>
<evidence type="ECO:0000313" key="19">
    <source>
        <dbReference type="EMBL" id="AQZ98228.1"/>
    </source>
</evidence>
<reference evidence="20 21" key="1">
    <citation type="submission" date="2015-12" db="EMBL/GenBank/DDBJ databases">
        <title>Complete genome sequence of a multi-drug resistant strain Acidovorax sp. 12322-1.</title>
        <authorList>
            <person name="Ming D."/>
            <person name="Wang M."/>
            <person name="Hu S."/>
            <person name="Zhou Y."/>
            <person name="Jiang T."/>
        </authorList>
    </citation>
    <scope>NUCLEOTIDE SEQUENCE [LARGE SCALE GENOMIC DNA]</scope>
    <source>
        <strain evidence="20 21">12322-1</strain>
    </source>
</reference>
<dbReference type="InterPro" id="IPR044751">
    <property type="entry name" value="Ion_transp-like_CBS"/>
</dbReference>
<keyword evidence="6" id="KW-0677">Repeat</keyword>
<dbReference type="SMART" id="SM01091">
    <property type="entry name" value="CorC_HlyC"/>
    <property type="match status" value="1"/>
</dbReference>
<evidence type="ECO:0000256" key="2">
    <source>
        <dbReference type="ARBA" id="ARBA00022448"/>
    </source>
</evidence>
<organism evidence="20 21">
    <name type="scientific">Comamonas kerstersii</name>
    <dbReference type="NCBI Taxonomy" id="225992"/>
    <lineage>
        <taxon>Bacteria</taxon>
        <taxon>Pseudomonadati</taxon>
        <taxon>Pseudomonadota</taxon>
        <taxon>Betaproteobacteria</taxon>
        <taxon>Burkholderiales</taxon>
        <taxon>Comamonadaceae</taxon>
        <taxon>Comamonas</taxon>
    </lineage>
</organism>
<evidence type="ECO:0000256" key="4">
    <source>
        <dbReference type="ARBA" id="ARBA00022519"/>
    </source>
</evidence>
<evidence type="ECO:0000313" key="20">
    <source>
        <dbReference type="EMBL" id="KUF40691.1"/>
    </source>
</evidence>
<keyword evidence="4" id="KW-0997">Cell inner membrane</keyword>
<evidence type="ECO:0000256" key="12">
    <source>
        <dbReference type="ARBA" id="ARBA00039818"/>
    </source>
</evidence>
<keyword evidence="8 13" id="KW-0129">CBS domain</keyword>
<evidence type="ECO:0000313" key="21">
    <source>
        <dbReference type="Proteomes" id="UP000053300"/>
    </source>
</evidence>
<evidence type="ECO:0000256" key="5">
    <source>
        <dbReference type="ARBA" id="ARBA00022692"/>
    </source>
</evidence>
<feature type="transmembrane region" description="Helical" evidence="16">
    <location>
        <begin position="102"/>
        <end position="122"/>
    </location>
</feature>
<dbReference type="InterPro" id="IPR002550">
    <property type="entry name" value="CNNM"/>
</dbReference>
<evidence type="ECO:0000256" key="7">
    <source>
        <dbReference type="ARBA" id="ARBA00022989"/>
    </source>
</evidence>
<keyword evidence="3" id="KW-1003">Cell membrane</keyword>
<feature type="domain" description="CBS" evidence="17">
    <location>
        <begin position="284"/>
        <end position="344"/>
    </location>
</feature>
<evidence type="ECO:0000256" key="3">
    <source>
        <dbReference type="ARBA" id="ARBA00022475"/>
    </source>
</evidence>
<dbReference type="InterPro" id="IPR046342">
    <property type="entry name" value="CBS_dom_sf"/>
</dbReference>
<accession>A0A0W7Z095</accession>
<dbReference type="SUPFAM" id="SSF54631">
    <property type="entry name" value="CBS-domain pair"/>
    <property type="match status" value="1"/>
</dbReference>
<keyword evidence="7 14" id="KW-1133">Transmembrane helix</keyword>
<evidence type="ECO:0000259" key="18">
    <source>
        <dbReference type="PROSITE" id="PS51846"/>
    </source>
</evidence>
<dbReference type="Gene3D" id="3.30.465.10">
    <property type="match status" value="1"/>
</dbReference>
<dbReference type="Proteomes" id="UP000053300">
    <property type="component" value="Unassembled WGS sequence"/>
</dbReference>
<evidence type="ECO:0000256" key="6">
    <source>
        <dbReference type="ARBA" id="ARBA00022737"/>
    </source>
</evidence>
<dbReference type="Proteomes" id="UP000242792">
    <property type="component" value="Chromosome"/>
</dbReference>
<protein>
    <recommendedName>
        <fullName evidence="12">Polyamine export protein</fullName>
    </recommendedName>
</protein>
<keyword evidence="21" id="KW-1185">Reference proteome</keyword>
<reference evidence="19 22" key="2">
    <citation type="submission" date="2017-03" db="EMBL/GenBank/DDBJ databases">
        <title>Rapid Whole Genome Sequencing of Comamonas kerstersii Causing Continuous ambulatory Peritoneal Dialysis-Associated Peritonitis.</title>
        <authorList>
            <person name="Zheng B."/>
        </authorList>
    </citation>
    <scope>NUCLEOTIDE SEQUENCE [LARGE SCALE GENOMIC DNA]</scope>
    <source>
        <strain evidence="19 22">8943</strain>
    </source>
</reference>
<dbReference type="PROSITE" id="PS51371">
    <property type="entry name" value="CBS"/>
    <property type="match status" value="2"/>
</dbReference>
<evidence type="ECO:0000313" key="22">
    <source>
        <dbReference type="Proteomes" id="UP000242792"/>
    </source>
</evidence>
<dbReference type="GO" id="GO:0050660">
    <property type="term" value="F:flavin adenine dinucleotide binding"/>
    <property type="evidence" value="ECO:0007669"/>
    <property type="project" value="InterPro"/>
</dbReference>
<name>A0A0W7Z095_9BURK</name>
<evidence type="ECO:0000256" key="13">
    <source>
        <dbReference type="PROSITE-ProRule" id="PRU00703"/>
    </source>
</evidence>
<comment type="subcellular location">
    <subcellularLocation>
        <location evidence="1">Cell inner membrane</location>
        <topology evidence="1">Multi-pass membrane protein</topology>
    </subcellularLocation>
</comment>
<feature type="region of interest" description="Disordered" evidence="15">
    <location>
        <begin position="454"/>
        <end position="484"/>
    </location>
</feature>
<dbReference type="CDD" id="cd04590">
    <property type="entry name" value="CBS_pair_CorC_HlyC_assoc"/>
    <property type="match status" value="1"/>
</dbReference>
<proteinExistence type="inferred from homology"/>
<sequence>MTLTQSLLIIALLIAASAFIAVAEISLAASRRLRLRQMADEGDPRAEKAIQLQEQPGDYFTVVQVGQNAIAILGGIVGESTFSAPLTDLLDDWIGPSMAQNLGSVTSFFLITSLFILFADLLPRRLSMVEPERLLLVVLRPMLLCMTIFRPVVWFYSRITDAVIRMTGLPDKRNEQITSDDILAMTEDGARAGVLAEREQQAIANIFELDTRTVASAMTTRDSVAYFLRDDPDHVIRARIAEEPFSTYPVCEGDIDHVIGYVDAKDLFQRVLNNQPISLLDDSLIRKVLIVPDKLTLAEVLDQFQQAHEDFAVILNEYSLVVGVVTLNDVMSTVMGDLVSPDDEEQIIQRDEHSWLIDGITPIDDVMRVLDLEELPHEEEYETLAGFLMVMLRRVPRRTDSVDWGGYRFEVMDVDSYRIDQVLVSRLRDAPHGSELVDPASALSAMAAVAASAAAEAPADNSAQAETAPAAKPGATSPQTPIVP</sequence>
<dbReference type="OrthoDB" id="9797674at2"/>
<dbReference type="EMBL" id="CP020121">
    <property type="protein sequence ID" value="AQZ98228.1"/>
    <property type="molecule type" value="Genomic_DNA"/>
</dbReference>
<dbReference type="GO" id="GO:0005886">
    <property type="term" value="C:plasma membrane"/>
    <property type="evidence" value="ECO:0007669"/>
    <property type="project" value="UniProtKB-SubCell"/>
</dbReference>
<evidence type="ECO:0000256" key="10">
    <source>
        <dbReference type="ARBA" id="ARBA00037177"/>
    </source>
</evidence>
<comment type="function">
    <text evidence="10">Involved in cadaverine and putrescine tolerance in stationary phase. May facilitate the efflux of both cadaverine and putrescine from the cytoplasm, reducing potentially toxic levels under certain stress conditions.</text>
</comment>
<dbReference type="Gene3D" id="3.10.580.10">
    <property type="entry name" value="CBS-domain"/>
    <property type="match status" value="1"/>
</dbReference>
<keyword evidence="5 14" id="KW-0812">Transmembrane</keyword>
<keyword evidence="2" id="KW-0813">Transport</keyword>